<keyword evidence="3" id="KW-1185">Reference proteome</keyword>
<feature type="transmembrane region" description="Helical" evidence="1">
    <location>
        <begin position="68"/>
        <end position="97"/>
    </location>
</feature>
<feature type="transmembrane region" description="Helical" evidence="1">
    <location>
        <begin position="117"/>
        <end position="138"/>
    </location>
</feature>
<feature type="transmembrane region" description="Helical" evidence="1">
    <location>
        <begin position="26"/>
        <end position="48"/>
    </location>
</feature>
<keyword evidence="1" id="KW-1133">Transmembrane helix</keyword>
<keyword evidence="1" id="KW-0472">Membrane</keyword>
<name>A0AAN8FBD5_TRICO</name>
<dbReference type="AlphaFoldDB" id="A0AAN8FBD5"/>
<evidence type="ECO:0008006" key="4">
    <source>
        <dbReference type="Google" id="ProtNLM"/>
    </source>
</evidence>
<comment type="caution">
    <text evidence="2">The sequence shown here is derived from an EMBL/GenBank/DDBJ whole genome shotgun (WGS) entry which is preliminary data.</text>
</comment>
<feature type="transmembrane region" description="Helical" evidence="1">
    <location>
        <begin position="150"/>
        <end position="170"/>
    </location>
</feature>
<dbReference type="Pfam" id="PF10323">
    <property type="entry name" value="7TM_GPCR_Srv"/>
    <property type="match status" value="1"/>
</dbReference>
<organism evidence="2 3">
    <name type="scientific">Trichostrongylus colubriformis</name>
    <name type="common">Black scour worm</name>
    <dbReference type="NCBI Taxonomy" id="6319"/>
    <lineage>
        <taxon>Eukaryota</taxon>
        <taxon>Metazoa</taxon>
        <taxon>Ecdysozoa</taxon>
        <taxon>Nematoda</taxon>
        <taxon>Chromadorea</taxon>
        <taxon>Rhabditida</taxon>
        <taxon>Rhabditina</taxon>
        <taxon>Rhabditomorpha</taxon>
        <taxon>Strongyloidea</taxon>
        <taxon>Trichostrongylidae</taxon>
        <taxon>Trichostrongylus</taxon>
    </lineage>
</organism>
<dbReference type="SUPFAM" id="SSF81321">
    <property type="entry name" value="Family A G protein-coupled receptor-like"/>
    <property type="match status" value="1"/>
</dbReference>
<evidence type="ECO:0000313" key="2">
    <source>
        <dbReference type="EMBL" id="KAK5970932.1"/>
    </source>
</evidence>
<dbReference type="EMBL" id="WIXE01018407">
    <property type="protein sequence ID" value="KAK5970932.1"/>
    <property type="molecule type" value="Genomic_DNA"/>
</dbReference>
<dbReference type="Gene3D" id="1.20.1070.10">
    <property type="entry name" value="Rhodopsin 7-helix transmembrane proteins"/>
    <property type="match status" value="1"/>
</dbReference>
<protein>
    <recommendedName>
        <fullName evidence="4">Serpentine receptor class gamma</fullName>
    </recommendedName>
</protein>
<sequence length="207" mass="23523">MSLQRYICVCKSGVEAGKFILRAPPVLFAVLQWGIGLLLVLPLSLLSYNVTYEMKPKLEISIPPPHAALANMMVLLSSAVLFLICIMCYAFIFSYILRNSSHTTQFKRNEVRLCGQVAGLVLAFMVQFVFNGGMYILNNIDQMLLRNWRTLGPLVFCILSCVHPWACIVFNKEIRNGVFDIFRICIRRKKAVTTFTEAFTLTRSRAE</sequence>
<evidence type="ECO:0000256" key="1">
    <source>
        <dbReference type="SAM" id="Phobius"/>
    </source>
</evidence>
<keyword evidence="1" id="KW-0812">Transmembrane</keyword>
<evidence type="ECO:0000313" key="3">
    <source>
        <dbReference type="Proteomes" id="UP001331761"/>
    </source>
</evidence>
<accession>A0AAN8FBD5</accession>
<dbReference type="InterPro" id="IPR019426">
    <property type="entry name" value="7TM_GPCR_serpentine_rcpt_Srv"/>
</dbReference>
<gene>
    <name evidence="2" type="ORF">GCK32_000956</name>
</gene>
<proteinExistence type="predicted"/>
<reference evidence="2 3" key="1">
    <citation type="submission" date="2019-10" db="EMBL/GenBank/DDBJ databases">
        <title>Assembly and Annotation for the nematode Trichostrongylus colubriformis.</title>
        <authorList>
            <person name="Martin J."/>
        </authorList>
    </citation>
    <scope>NUCLEOTIDE SEQUENCE [LARGE SCALE GENOMIC DNA]</scope>
    <source>
        <strain evidence="2">G859</strain>
        <tissue evidence="2">Whole worm</tissue>
    </source>
</reference>
<dbReference type="Proteomes" id="UP001331761">
    <property type="component" value="Unassembled WGS sequence"/>
</dbReference>